<organism evidence="1 2">
    <name type="scientific">Garciella nitratireducens DSM 15102</name>
    <dbReference type="NCBI Taxonomy" id="1121911"/>
    <lineage>
        <taxon>Bacteria</taxon>
        <taxon>Bacillati</taxon>
        <taxon>Bacillota</taxon>
        <taxon>Clostridia</taxon>
        <taxon>Eubacteriales</taxon>
        <taxon>Eubacteriaceae</taxon>
        <taxon>Garciella</taxon>
    </lineage>
</organism>
<protein>
    <submittedName>
        <fullName evidence="1">Putative iron-only hydrogenase system regulator</fullName>
    </submittedName>
</protein>
<gene>
    <name evidence="1" type="ORF">SAMN02745973_02013</name>
</gene>
<sequence>MKKKIAMIGIIVEDLSYAELVNDILHEHAPLILGRMGIPYKERGISIITLIIEGTEDEISNLTYKLNKIPQITVKSIMPKKN</sequence>
<evidence type="ECO:0000313" key="1">
    <source>
        <dbReference type="EMBL" id="SJZ89189.1"/>
    </source>
</evidence>
<name>A0A1T4PCH2_9FIRM</name>
<dbReference type="InterPro" id="IPR023860">
    <property type="entry name" value="FeFe-hyd_TM1266"/>
</dbReference>
<keyword evidence="2" id="KW-1185">Reference proteome</keyword>
<dbReference type="OrthoDB" id="9796135at2"/>
<dbReference type="AlphaFoldDB" id="A0A1T4PCH2"/>
<dbReference type="InterPro" id="IPR027271">
    <property type="entry name" value="Acetolactate_synth/TF_NikR_C"/>
</dbReference>
<accession>A0A1T4PCH2</accession>
<reference evidence="1 2" key="1">
    <citation type="submission" date="2017-02" db="EMBL/GenBank/DDBJ databases">
        <authorList>
            <person name="Peterson S.W."/>
        </authorList>
    </citation>
    <scope>NUCLEOTIDE SEQUENCE [LARGE SCALE GENOMIC DNA]</scope>
    <source>
        <strain evidence="1 2">DSM 15102</strain>
    </source>
</reference>
<proteinExistence type="predicted"/>
<dbReference type="Proteomes" id="UP000196365">
    <property type="component" value="Unassembled WGS sequence"/>
</dbReference>
<dbReference type="RefSeq" id="WP_087679368.1">
    <property type="nucleotide sequence ID" value="NZ_FUWV01000016.1"/>
</dbReference>
<evidence type="ECO:0000313" key="2">
    <source>
        <dbReference type="Proteomes" id="UP000196365"/>
    </source>
</evidence>
<dbReference type="Pfam" id="PF21699">
    <property type="entry name" value="TM1266-like"/>
    <property type="match status" value="1"/>
</dbReference>
<dbReference type="EMBL" id="FUWV01000016">
    <property type="protein sequence ID" value="SJZ89189.1"/>
    <property type="molecule type" value="Genomic_DNA"/>
</dbReference>
<dbReference type="Gene3D" id="3.30.70.1150">
    <property type="entry name" value="ACT-like. Chain A, domain 2"/>
    <property type="match status" value="1"/>
</dbReference>
<dbReference type="NCBIfam" id="TIGR03959">
    <property type="entry name" value="hyd_TM1266"/>
    <property type="match status" value="1"/>
</dbReference>
<dbReference type="SUPFAM" id="SSF55021">
    <property type="entry name" value="ACT-like"/>
    <property type="match status" value="1"/>
</dbReference>
<dbReference type="InterPro" id="IPR045865">
    <property type="entry name" value="ACT-like_dom_sf"/>
</dbReference>